<dbReference type="EMBL" id="JBHMBH010000027">
    <property type="protein sequence ID" value="MFB9714899.1"/>
    <property type="molecule type" value="Genomic_DNA"/>
</dbReference>
<accession>A0ABV5UQU5</accession>
<keyword evidence="2" id="KW-1185">Reference proteome</keyword>
<proteinExistence type="predicted"/>
<gene>
    <name evidence="1" type="ORF">ACFFPI_12285</name>
</gene>
<dbReference type="Proteomes" id="UP001589536">
    <property type="component" value="Unassembled WGS sequence"/>
</dbReference>
<evidence type="ECO:0000313" key="1">
    <source>
        <dbReference type="EMBL" id="MFB9714899.1"/>
    </source>
</evidence>
<name>A0ABV5UQU5_9MICC</name>
<dbReference type="RefSeq" id="WP_345039853.1">
    <property type="nucleotide sequence ID" value="NZ_BAABED010000001.1"/>
</dbReference>
<sequence>MITTVGWDEVAADRGPVSDEQALRVARIERQALAIAVVRRSPPRRV</sequence>
<reference evidence="1 2" key="1">
    <citation type="submission" date="2024-09" db="EMBL/GenBank/DDBJ databases">
        <authorList>
            <person name="Sun Q."/>
            <person name="Mori K."/>
        </authorList>
    </citation>
    <scope>NUCLEOTIDE SEQUENCE [LARGE SCALE GENOMIC DNA]</scope>
    <source>
        <strain evidence="1 2">JCM 13519</strain>
    </source>
</reference>
<comment type="caution">
    <text evidence="1">The sequence shown here is derived from an EMBL/GenBank/DDBJ whole genome shotgun (WGS) entry which is preliminary data.</text>
</comment>
<organism evidence="1 2">
    <name type="scientific">Arthrobacter methylotrophus</name>
    <dbReference type="NCBI Taxonomy" id="121291"/>
    <lineage>
        <taxon>Bacteria</taxon>
        <taxon>Bacillati</taxon>
        <taxon>Actinomycetota</taxon>
        <taxon>Actinomycetes</taxon>
        <taxon>Micrococcales</taxon>
        <taxon>Micrococcaceae</taxon>
        <taxon>Arthrobacter</taxon>
    </lineage>
</organism>
<protein>
    <submittedName>
        <fullName evidence="1">Uncharacterized protein</fullName>
    </submittedName>
</protein>
<evidence type="ECO:0000313" key="2">
    <source>
        <dbReference type="Proteomes" id="UP001589536"/>
    </source>
</evidence>